<sequence>MLSNLNSKAVLLINQLQADLDLLPESVPLSNNLILENTTTIYEFKTQFKTLLETLRADLTQELSAQKTNANFFEQSQLFGEIEHSSIKNEKNDFNLLSQDIRSIHYKLLDNIYNVSLKDIETQLTKFTEKIEFIDAQLYDRFDYPQLPNLVTSGLDVTQKNKIVALKDYLGFEFIMVDSFKQSFLSVSMLIMVCGVEDCIKSNKLLNTSDYEIIGCKNHVARNGSHKSRSIQTKNNFQKLLSGLTFIFVGETVPNSPSKDELSDLILLGGGHIITLHDYFQTCRNYQNIKCSENISQERYQSIFLRSEFDSNTDKKANIIVPLCFINLKSKDSNALNTYSMPEDANTTDHTVFSDYSQSSRIPSEFKYDLTSKNVSDKLPADKFEKNVFKTALSFLWLFDSIDAYSLITNYTDYLVFLR</sequence>
<reference evidence="2 3" key="1">
    <citation type="journal article" date="2018" name="MBio">
        <title>Comparative Genomics Reveals the Core Gene Toolbox for the Fungus-Insect Symbiosis.</title>
        <authorList>
            <person name="Wang Y."/>
            <person name="Stata M."/>
            <person name="Wang W."/>
            <person name="Stajich J.E."/>
            <person name="White M.M."/>
            <person name="Moncalvo J.M."/>
        </authorList>
    </citation>
    <scope>NUCLEOTIDE SEQUENCE [LARGE SCALE GENOMIC DNA]</scope>
    <source>
        <strain evidence="2 3">SWE-8-4</strain>
    </source>
</reference>
<dbReference type="InterPro" id="IPR001357">
    <property type="entry name" value="BRCT_dom"/>
</dbReference>
<gene>
    <name evidence="2" type="ORF">BB561_002384</name>
</gene>
<evidence type="ECO:0000259" key="1">
    <source>
        <dbReference type="PROSITE" id="PS50172"/>
    </source>
</evidence>
<dbReference type="AlphaFoldDB" id="A0A2T9YQR2"/>
<comment type="caution">
    <text evidence="2">The sequence shown here is derived from an EMBL/GenBank/DDBJ whole genome shotgun (WGS) entry which is preliminary data.</text>
</comment>
<dbReference type="PROSITE" id="PS50172">
    <property type="entry name" value="BRCT"/>
    <property type="match status" value="1"/>
</dbReference>
<organism evidence="2 3">
    <name type="scientific">Smittium simulii</name>
    <dbReference type="NCBI Taxonomy" id="133385"/>
    <lineage>
        <taxon>Eukaryota</taxon>
        <taxon>Fungi</taxon>
        <taxon>Fungi incertae sedis</taxon>
        <taxon>Zoopagomycota</taxon>
        <taxon>Kickxellomycotina</taxon>
        <taxon>Harpellomycetes</taxon>
        <taxon>Harpellales</taxon>
        <taxon>Legeriomycetaceae</taxon>
        <taxon>Smittium</taxon>
    </lineage>
</organism>
<dbReference type="Proteomes" id="UP000245383">
    <property type="component" value="Unassembled WGS sequence"/>
</dbReference>
<accession>A0A2T9YQR2</accession>
<dbReference type="EMBL" id="MBFR01000080">
    <property type="protein sequence ID" value="PVU94662.1"/>
    <property type="molecule type" value="Genomic_DNA"/>
</dbReference>
<evidence type="ECO:0000313" key="3">
    <source>
        <dbReference type="Proteomes" id="UP000245383"/>
    </source>
</evidence>
<keyword evidence="3" id="KW-1185">Reference proteome</keyword>
<feature type="domain" description="BRCT" evidence="1">
    <location>
        <begin position="236"/>
        <end position="273"/>
    </location>
</feature>
<dbReference type="STRING" id="133385.A0A2T9YQR2"/>
<proteinExistence type="predicted"/>
<protein>
    <recommendedName>
        <fullName evidence="1">BRCT domain-containing protein</fullName>
    </recommendedName>
</protein>
<evidence type="ECO:0000313" key="2">
    <source>
        <dbReference type="EMBL" id="PVU94662.1"/>
    </source>
</evidence>
<name>A0A2T9YQR2_9FUNG</name>